<dbReference type="GO" id="GO:0005524">
    <property type="term" value="F:ATP binding"/>
    <property type="evidence" value="ECO:0007669"/>
    <property type="project" value="UniProtKB-KW"/>
</dbReference>
<evidence type="ECO:0000256" key="3">
    <source>
        <dbReference type="ARBA" id="ARBA00022692"/>
    </source>
</evidence>
<keyword evidence="4" id="KW-0547">Nucleotide-binding</keyword>
<dbReference type="InterPro" id="IPR011527">
    <property type="entry name" value="ABC1_TM_dom"/>
</dbReference>
<keyword evidence="5 11" id="KW-0067">ATP-binding</keyword>
<evidence type="ECO:0000256" key="7">
    <source>
        <dbReference type="ARBA" id="ARBA00023136"/>
    </source>
</evidence>
<dbReference type="InterPro" id="IPR027417">
    <property type="entry name" value="P-loop_NTPase"/>
</dbReference>
<dbReference type="InterPro" id="IPR039421">
    <property type="entry name" value="Type_1_exporter"/>
</dbReference>
<feature type="domain" description="ABC transporter" evidence="9">
    <location>
        <begin position="339"/>
        <end position="576"/>
    </location>
</feature>
<feature type="transmembrane region" description="Helical" evidence="8">
    <location>
        <begin position="246"/>
        <end position="264"/>
    </location>
</feature>
<name>A0ABP7QFM8_9BURK</name>
<keyword evidence="6 8" id="KW-1133">Transmembrane helix</keyword>
<feature type="transmembrane region" description="Helical" evidence="8">
    <location>
        <begin position="57"/>
        <end position="78"/>
    </location>
</feature>
<feature type="transmembrane region" description="Helical" evidence="8">
    <location>
        <begin position="159"/>
        <end position="178"/>
    </location>
</feature>
<evidence type="ECO:0000259" key="9">
    <source>
        <dbReference type="PROSITE" id="PS50893"/>
    </source>
</evidence>
<proteinExistence type="predicted"/>
<dbReference type="InterPro" id="IPR003439">
    <property type="entry name" value="ABC_transporter-like_ATP-bd"/>
</dbReference>
<evidence type="ECO:0000256" key="2">
    <source>
        <dbReference type="ARBA" id="ARBA00022475"/>
    </source>
</evidence>
<gene>
    <name evidence="11" type="ORF">GCM10022279_01710</name>
</gene>
<dbReference type="PROSITE" id="PS00211">
    <property type="entry name" value="ABC_TRANSPORTER_1"/>
    <property type="match status" value="1"/>
</dbReference>
<dbReference type="PANTHER" id="PTHR24221:SF654">
    <property type="entry name" value="ATP-BINDING CASSETTE SUB-FAMILY B MEMBER 6"/>
    <property type="match status" value="1"/>
</dbReference>
<keyword evidence="3 8" id="KW-0812">Transmembrane</keyword>
<dbReference type="InterPro" id="IPR017871">
    <property type="entry name" value="ABC_transporter-like_CS"/>
</dbReference>
<dbReference type="Pfam" id="PF00005">
    <property type="entry name" value="ABC_tran"/>
    <property type="match status" value="1"/>
</dbReference>
<organism evidence="11 12">
    <name type="scientific">Comamonas faecalis</name>
    <dbReference type="NCBI Taxonomy" id="1387849"/>
    <lineage>
        <taxon>Bacteria</taxon>
        <taxon>Pseudomonadati</taxon>
        <taxon>Pseudomonadota</taxon>
        <taxon>Betaproteobacteria</taxon>
        <taxon>Burkholderiales</taxon>
        <taxon>Comamonadaceae</taxon>
        <taxon>Comamonas</taxon>
    </lineage>
</organism>
<keyword evidence="12" id="KW-1185">Reference proteome</keyword>
<dbReference type="Proteomes" id="UP001501627">
    <property type="component" value="Unassembled WGS sequence"/>
</dbReference>
<dbReference type="Gene3D" id="1.20.1560.10">
    <property type="entry name" value="ABC transporter type 1, transmembrane domain"/>
    <property type="match status" value="1"/>
</dbReference>
<protein>
    <submittedName>
        <fullName evidence="11">ABC transporter ATP-binding protein</fullName>
    </submittedName>
</protein>
<dbReference type="SUPFAM" id="SSF90123">
    <property type="entry name" value="ABC transporter transmembrane region"/>
    <property type="match status" value="1"/>
</dbReference>
<dbReference type="InterPro" id="IPR036640">
    <property type="entry name" value="ABC1_TM_sf"/>
</dbReference>
<evidence type="ECO:0000256" key="8">
    <source>
        <dbReference type="SAM" id="Phobius"/>
    </source>
</evidence>
<feature type="domain" description="ABC transmembrane type-1" evidence="10">
    <location>
        <begin position="40"/>
        <end position="223"/>
    </location>
</feature>
<dbReference type="SUPFAM" id="SSF52540">
    <property type="entry name" value="P-loop containing nucleoside triphosphate hydrolases"/>
    <property type="match status" value="1"/>
</dbReference>
<dbReference type="PROSITE" id="PS50929">
    <property type="entry name" value="ABC_TM1F"/>
    <property type="match status" value="1"/>
</dbReference>
<comment type="subcellular location">
    <subcellularLocation>
        <location evidence="1">Cell membrane</location>
        <topology evidence="1">Multi-pass membrane protein</topology>
    </subcellularLocation>
</comment>
<evidence type="ECO:0000259" key="10">
    <source>
        <dbReference type="PROSITE" id="PS50929"/>
    </source>
</evidence>
<keyword evidence="7 8" id="KW-0472">Membrane</keyword>
<evidence type="ECO:0000256" key="1">
    <source>
        <dbReference type="ARBA" id="ARBA00004651"/>
    </source>
</evidence>
<evidence type="ECO:0000256" key="4">
    <source>
        <dbReference type="ARBA" id="ARBA00022741"/>
    </source>
</evidence>
<evidence type="ECO:0000313" key="11">
    <source>
        <dbReference type="EMBL" id="GAA3981769.1"/>
    </source>
</evidence>
<dbReference type="PANTHER" id="PTHR24221">
    <property type="entry name" value="ATP-BINDING CASSETTE SUB-FAMILY B"/>
    <property type="match status" value="1"/>
</dbReference>
<evidence type="ECO:0000256" key="5">
    <source>
        <dbReference type="ARBA" id="ARBA00022840"/>
    </source>
</evidence>
<feature type="transmembrane region" description="Helical" evidence="8">
    <location>
        <begin position="131"/>
        <end position="153"/>
    </location>
</feature>
<evidence type="ECO:0000256" key="6">
    <source>
        <dbReference type="ARBA" id="ARBA00022989"/>
    </source>
</evidence>
<accession>A0ABP7QFM8</accession>
<evidence type="ECO:0000313" key="12">
    <source>
        <dbReference type="Proteomes" id="UP001501627"/>
    </source>
</evidence>
<dbReference type="SMART" id="SM00382">
    <property type="entry name" value="AAA"/>
    <property type="match status" value="1"/>
</dbReference>
<keyword evidence="2" id="KW-1003">Cell membrane</keyword>
<dbReference type="PROSITE" id="PS50893">
    <property type="entry name" value="ABC_TRANSPORTER_2"/>
    <property type="match status" value="1"/>
</dbReference>
<reference evidence="12" key="1">
    <citation type="journal article" date="2019" name="Int. J. Syst. Evol. Microbiol.">
        <title>The Global Catalogue of Microorganisms (GCM) 10K type strain sequencing project: providing services to taxonomists for standard genome sequencing and annotation.</title>
        <authorList>
            <consortium name="The Broad Institute Genomics Platform"/>
            <consortium name="The Broad Institute Genome Sequencing Center for Infectious Disease"/>
            <person name="Wu L."/>
            <person name="Ma J."/>
        </authorList>
    </citation>
    <scope>NUCLEOTIDE SEQUENCE [LARGE SCALE GENOMIC DNA]</scope>
    <source>
        <strain evidence="12">JCM 17561</strain>
    </source>
</reference>
<comment type="caution">
    <text evidence="11">The sequence shown here is derived from an EMBL/GenBank/DDBJ whole genome shotgun (WGS) entry which is preliminary data.</text>
</comment>
<dbReference type="InterPro" id="IPR003593">
    <property type="entry name" value="AAA+_ATPase"/>
</dbReference>
<dbReference type="Gene3D" id="3.40.50.300">
    <property type="entry name" value="P-loop containing nucleotide triphosphate hydrolases"/>
    <property type="match status" value="1"/>
</dbReference>
<sequence>MALVVVLMLAGALAEVFTLGAIVPFLGLLASPEFVDKAPWLANLLDGIAAVLGGTRLLAASALFAVVAIAAAVLRLVLTWSSNRLIFAIGADLSALVFDKVLRQPYAYHLARNSSQTLSAIEKVGHLTMGALAPLMLLAVAAMMATSILAAMLWIDVHVALVAGGLIGGLYVVISLWAKSRLQAHSRTIAEKSTLRLQYLQEGVGAIRDIALEHNQDVYVAQFSWADRAALRARAANLTLATAPKYLIESLAIILVIALANWMVRGPGGMADALPVLGALALGGQRLLPHVQTIYNGYASFRGTSIAVQETLQLINMPVPPSNTRRAPATVDERPLLGIALRDVRFAYGPGLKEVLRGVNLSIRAGERVGFVGVTGGGKSTLVDICMGLLTPTSGATVVNGEPLTETNLPEWHRRIAHVPQAIFLCDKSIAENVALGERMGAIDQERLAQALEAAQLGDFIRQQPQGVQTRVGERGVQLSGGQRQRIGIARALYKKADVLVLDEATSALDGETETKVMDAIYRLNPQLIILMIAHRVSTLARCNKIYRLRDGLAFEEAPTGDDSAPHINVAAEASHA</sequence>
<dbReference type="EMBL" id="BAABBP010000001">
    <property type="protein sequence ID" value="GAA3981769.1"/>
    <property type="molecule type" value="Genomic_DNA"/>
</dbReference>